<protein>
    <submittedName>
        <fullName evidence="1">Uncharacterized protein</fullName>
    </submittedName>
</protein>
<evidence type="ECO:0000313" key="1">
    <source>
        <dbReference type="EMBL" id="OHB03678.1"/>
    </source>
</evidence>
<dbReference type="AlphaFoldDB" id="A0A1G2U2E1"/>
<reference evidence="1 2" key="1">
    <citation type="journal article" date="2016" name="Nat. Commun.">
        <title>Thousands of microbial genomes shed light on interconnected biogeochemical processes in an aquifer system.</title>
        <authorList>
            <person name="Anantharaman K."/>
            <person name="Brown C.T."/>
            <person name="Hug L.A."/>
            <person name="Sharon I."/>
            <person name="Castelle C.J."/>
            <person name="Probst A.J."/>
            <person name="Thomas B.C."/>
            <person name="Singh A."/>
            <person name="Wilkins M.J."/>
            <person name="Karaoz U."/>
            <person name="Brodie E.L."/>
            <person name="Williams K.H."/>
            <person name="Hubbard S.S."/>
            <person name="Banfield J.F."/>
        </authorList>
    </citation>
    <scope>NUCLEOTIDE SEQUENCE [LARGE SCALE GENOMIC DNA]</scope>
</reference>
<proteinExistence type="predicted"/>
<organism evidence="1 2">
    <name type="scientific">Candidatus Zambryskibacteria bacterium RIFCSPLOWO2_01_FULL_43_17</name>
    <dbReference type="NCBI Taxonomy" id="1802760"/>
    <lineage>
        <taxon>Bacteria</taxon>
        <taxon>Candidatus Zambryskiibacteriota</taxon>
    </lineage>
</organism>
<gene>
    <name evidence="1" type="ORF">A2920_03155</name>
</gene>
<accession>A0A1G2U2E1</accession>
<dbReference type="Proteomes" id="UP000179283">
    <property type="component" value="Unassembled WGS sequence"/>
</dbReference>
<comment type="caution">
    <text evidence="1">The sequence shown here is derived from an EMBL/GenBank/DDBJ whole genome shotgun (WGS) entry which is preliminary data.</text>
</comment>
<sequence>MMIQKATLRVNVGSRDRVIHGYLVPKAAGRGSECFIGFHDSGTLTIIRGDASSWTRTFGSARGELSESQVGAIESCLCYDEINYVVTERTLKEKGVAEAALKREHGQASTAFTFSEAVVTT</sequence>
<evidence type="ECO:0000313" key="2">
    <source>
        <dbReference type="Proteomes" id="UP000179283"/>
    </source>
</evidence>
<dbReference type="EMBL" id="MHWD01000017">
    <property type="protein sequence ID" value="OHB03678.1"/>
    <property type="molecule type" value="Genomic_DNA"/>
</dbReference>
<name>A0A1G2U2E1_9BACT</name>